<feature type="transmembrane region" description="Helical" evidence="1">
    <location>
        <begin position="65"/>
        <end position="86"/>
    </location>
</feature>
<evidence type="ECO:0000313" key="2">
    <source>
        <dbReference type="EMBL" id="KFX75354.1"/>
    </source>
</evidence>
<keyword evidence="1" id="KW-0812">Transmembrane</keyword>
<reference evidence="2" key="1">
    <citation type="book" date="2014" name="THE 24TH EUROPEAN CONGRESS OF CLINICAL MICROBIOLOGY AND INFECTIOUS DISEASES" publisher="ECCMID 2014" city="Barcelona, Spain">
        <title>Identification of resistance genes in three multidrug-resistant Bacteroides fragilis isolates by whole genome sequencing.</title>
        <editorList>
            <person name="Unknown"/>
            <person name="A."/>
        </editorList>
        <authorList>
            <person name="Sydenham T.V."/>
            <person name="Hasman H."/>
            <person name="Wang M."/>
            <person name="Soki J."/>
            <person name="Nagy E."/>
            <person name="Justesen U.S."/>
        </authorList>
    </citation>
    <scope>NUCLEOTIDE SEQUENCE</scope>
    <source>
        <strain evidence="2">DCMOUH0018B</strain>
        <strain evidence="3">DCMSKEJBY0001B</strain>
    </source>
</reference>
<organism evidence="2">
    <name type="scientific">Bacteroides fragilis</name>
    <dbReference type="NCBI Taxonomy" id="817"/>
    <lineage>
        <taxon>Bacteria</taxon>
        <taxon>Pseudomonadati</taxon>
        <taxon>Bacteroidota</taxon>
        <taxon>Bacteroidia</taxon>
        <taxon>Bacteroidales</taxon>
        <taxon>Bacteroidaceae</taxon>
        <taxon>Bacteroides</taxon>
    </lineage>
</organism>
<dbReference type="EMBL" id="CP036546">
    <property type="protein sequence ID" value="QCQ44934.1"/>
    <property type="molecule type" value="Genomic_DNA"/>
</dbReference>
<name>A0A0I9RQF8_BACFG</name>
<evidence type="ECO:0000313" key="4">
    <source>
        <dbReference type="Proteomes" id="UP000036847"/>
    </source>
</evidence>
<dbReference type="Pfam" id="PF19529">
    <property type="entry name" value="DUF6057"/>
    <property type="match status" value="2"/>
</dbReference>
<evidence type="ECO:0000313" key="3">
    <source>
        <dbReference type="EMBL" id="QCQ44934.1"/>
    </source>
</evidence>
<dbReference type="RefSeq" id="WP_005810145.1">
    <property type="nucleotide sequence ID" value="NZ_CABJEQ010000018.1"/>
</dbReference>
<dbReference type="InterPro" id="IPR045692">
    <property type="entry name" value="DUF6057"/>
</dbReference>
<protein>
    <submittedName>
        <fullName evidence="2">Membrane protein</fullName>
    </submittedName>
</protein>
<feature type="transmembrane region" description="Helical" evidence="1">
    <location>
        <begin position="98"/>
        <end position="115"/>
    </location>
</feature>
<dbReference type="Proteomes" id="UP000036847">
    <property type="component" value="Chromosome"/>
</dbReference>
<dbReference type="AlphaFoldDB" id="A0A0I9RQF8"/>
<dbReference type="EMBL" id="JMZZ02000102">
    <property type="protein sequence ID" value="KFX75354.1"/>
    <property type="molecule type" value="Genomic_DNA"/>
</dbReference>
<feature type="transmembrane region" description="Helical" evidence="1">
    <location>
        <begin position="121"/>
        <end position="141"/>
    </location>
</feature>
<dbReference type="PATRIC" id="fig|817.51.peg.4771"/>
<proteinExistence type="predicted"/>
<accession>A0A0I9RQF8</accession>
<reference evidence="3 4" key="3">
    <citation type="submission" date="2019-03" db="EMBL/GenBank/DDBJ databases">
        <title>Complete genome assembly of MDR B. fragilis.</title>
        <authorList>
            <person name="Sydenham T.V."/>
            <person name="Hasman H."/>
            <person name="Justesen U.S."/>
        </authorList>
    </citation>
    <scope>NUCLEOTIDE SEQUENCE [LARGE SCALE GENOMIC DNA]</scope>
    <source>
        <strain evidence="3 4">DCMSKEJBY0001B</strain>
    </source>
</reference>
<feature type="transmembrane region" description="Helical" evidence="1">
    <location>
        <begin position="162"/>
        <end position="182"/>
    </location>
</feature>
<reference evidence="2" key="2">
    <citation type="submission" date="2014-07" db="EMBL/GenBank/DDBJ databases">
        <title>Genetics and epidemiology of antimicrobial resistance in B. fragilis group.</title>
        <authorList>
            <person name="Sydenham T.V."/>
            <person name="Hasman H."/>
            <person name="Kemp M."/>
            <person name="Justesen U.S."/>
        </authorList>
    </citation>
    <scope>NUCLEOTIDE SEQUENCE [LARGE SCALE GENOMIC DNA]</scope>
    <source>
        <strain evidence="2">DCMOUH0018B</strain>
    </source>
</reference>
<keyword evidence="1" id="KW-0472">Membrane</keyword>
<keyword evidence="1" id="KW-1133">Transmembrane helix</keyword>
<evidence type="ECO:0000256" key="1">
    <source>
        <dbReference type="SAM" id="Phobius"/>
    </source>
</evidence>
<dbReference type="OrthoDB" id="1082131at2"/>
<gene>
    <name evidence="3" type="ORF">EC80_008760</name>
    <name evidence="2" type="ORF">EE52_0207000</name>
</gene>
<sequence length="491" mass="57652">MKRLPYLLFLLLFITYFLCYQGVLSHVIYYHEQHHLFLFSKEYFFKQIHTEGLIAYLNDFVVQFFYIPILGSAILSGILAGIYLLTHYSFKKITGQTDLLQLSLFPSICLFIYTMPVDHSLTPVVGVFLGLLLLAGINLFITKQWKCFIRIPWINVHGNKKNMAISTIFIIIYAIAACYIFVQSYNMPERIMLMAEKSVKERNWENTLTQTEKYINSGRTNQLISYFHNLALYHTGKLPYHLFDYPQKLGVKSLYFPWNSDSRESEYGHFIYEDLGYINEAQRWEFESMVVWGETAPHLINLARYNIANKRPKVAQRFINLLKQSLFYKKEAEALEKWLPTGNVPGLKVSPGKTSNTPVRFANVINIGPELQYLCEQDSTNRMAFEYLMGNLLLSNNVIRFVNNLKFIHNFDYPQMPPAYEEALYIYKLGVGEETFSKSGFTVSEQTEKRFQQYYGLYKNREMQRLKSEFGNTYWYYLNFISPYGDKIIKN</sequence>